<dbReference type="GeneID" id="81436761"/>
<protein>
    <submittedName>
        <fullName evidence="2">Uncharacterized protein</fullName>
    </submittedName>
</protein>
<sequence length="78" mass="8912">MSRSLETPLRSPSHRHAGGHPRINLVAEQADIIRHHCLSFQLQHCLDQSFMTTIRCLCPVDLRIEDHPASRPFDQSAE</sequence>
<dbReference type="Proteomes" id="UP001147782">
    <property type="component" value="Unassembled WGS sequence"/>
</dbReference>
<name>A0A9W9VDZ4_9EURO</name>
<feature type="region of interest" description="Disordered" evidence="1">
    <location>
        <begin position="1"/>
        <end position="21"/>
    </location>
</feature>
<reference evidence="2" key="1">
    <citation type="submission" date="2022-11" db="EMBL/GenBank/DDBJ databases">
        <authorList>
            <person name="Petersen C."/>
        </authorList>
    </citation>
    <scope>NUCLEOTIDE SEQUENCE</scope>
    <source>
        <strain evidence="2">IBT 29864</strain>
    </source>
</reference>
<accession>A0A9W9VDZ4</accession>
<dbReference type="EMBL" id="JAPZBS010000004">
    <property type="protein sequence ID" value="KAJ5377244.1"/>
    <property type="molecule type" value="Genomic_DNA"/>
</dbReference>
<comment type="caution">
    <text evidence="2">The sequence shown here is derived from an EMBL/GenBank/DDBJ whole genome shotgun (WGS) entry which is preliminary data.</text>
</comment>
<reference evidence="2" key="2">
    <citation type="journal article" date="2023" name="IMA Fungus">
        <title>Comparative genomic study of the Penicillium genus elucidates a diverse pangenome and 15 lateral gene transfer events.</title>
        <authorList>
            <person name="Petersen C."/>
            <person name="Sorensen T."/>
            <person name="Nielsen M.R."/>
            <person name="Sondergaard T.E."/>
            <person name="Sorensen J.L."/>
            <person name="Fitzpatrick D.A."/>
            <person name="Frisvad J.C."/>
            <person name="Nielsen K.L."/>
        </authorList>
    </citation>
    <scope>NUCLEOTIDE SEQUENCE</scope>
    <source>
        <strain evidence="2">IBT 29864</strain>
    </source>
</reference>
<evidence type="ECO:0000256" key="1">
    <source>
        <dbReference type="SAM" id="MobiDB-lite"/>
    </source>
</evidence>
<dbReference type="AlphaFoldDB" id="A0A9W9VDZ4"/>
<organism evidence="2 3">
    <name type="scientific">Penicillium cataractarum</name>
    <dbReference type="NCBI Taxonomy" id="2100454"/>
    <lineage>
        <taxon>Eukaryota</taxon>
        <taxon>Fungi</taxon>
        <taxon>Dikarya</taxon>
        <taxon>Ascomycota</taxon>
        <taxon>Pezizomycotina</taxon>
        <taxon>Eurotiomycetes</taxon>
        <taxon>Eurotiomycetidae</taxon>
        <taxon>Eurotiales</taxon>
        <taxon>Aspergillaceae</taxon>
        <taxon>Penicillium</taxon>
    </lineage>
</organism>
<gene>
    <name evidence="2" type="ORF">N7496_004653</name>
</gene>
<keyword evidence="3" id="KW-1185">Reference proteome</keyword>
<evidence type="ECO:0000313" key="3">
    <source>
        <dbReference type="Proteomes" id="UP001147782"/>
    </source>
</evidence>
<evidence type="ECO:0000313" key="2">
    <source>
        <dbReference type="EMBL" id="KAJ5377244.1"/>
    </source>
</evidence>
<proteinExistence type="predicted"/>
<dbReference type="RefSeq" id="XP_056556107.1">
    <property type="nucleotide sequence ID" value="XM_056697582.1"/>
</dbReference>